<protein>
    <submittedName>
        <fullName evidence="2">Plasmid stabilization protein</fullName>
    </submittedName>
</protein>
<dbReference type="OrthoDB" id="121597at2"/>
<dbReference type="InterPro" id="IPR035093">
    <property type="entry name" value="RelE/ParE_toxin_dom_sf"/>
</dbReference>
<reference evidence="2 3" key="1">
    <citation type="submission" date="2015-05" db="EMBL/GenBank/DDBJ databases">
        <title>Draft genome sequence of Lampropedia sp. CT6, isolated from the microbial mat of a hot water spring, located at Manikaran, India.</title>
        <authorList>
            <person name="Tripathi C."/>
            <person name="Rani P."/>
            <person name="Mahato N.K."/>
            <person name="Lal R."/>
        </authorList>
    </citation>
    <scope>NUCLEOTIDE SEQUENCE [LARGE SCALE GENOMIC DNA]</scope>
    <source>
        <strain evidence="2 3">CT6</strain>
    </source>
</reference>
<dbReference type="InterPro" id="IPR007712">
    <property type="entry name" value="RelE/ParE_toxin"/>
</dbReference>
<name>A0A0U1Q1V0_9BURK</name>
<sequence length="102" mass="11853">MKYSVRFTEDAEEDLRRLYEFLLERDASDFDVAERALSAIMKGIEFLKILPYSCRKVEDGNPFLRELVISFGSSGYVALFEIEPNDTVTVLAVRHQRESDFH</sequence>
<evidence type="ECO:0000313" key="3">
    <source>
        <dbReference type="Proteomes" id="UP000050580"/>
    </source>
</evidence>
<gene>
    <name evidence="2" type="ORF">AAV94_03450</name>
</gene>
<accession>A0A0U1Q1V0</accession>
<organism evidence="2 3">
    <name type="scientific">Lampropedia cohaerens</name>
    <dbReference type="NCBI Taxonomy" id="1610491"/>
    <lineage>
        <taxon>Bacteria</taxon>
        <taxon>Pseudomonadati</taxon>
        <taxon>Pseudomonadota</taxon>
        <taxon>Betaproteobacteria</taxon>
        <taxon>Burkholderiales</taxon>
        <taxon>Comamonadaceae</taxon>
        <taxon>Lampropedia</taxon>
    </lineage>
</organism>
<comment type="caution">
    <text evidence="2">The sequence shown here is derived from an EMBL/GenBank/DDBJ whole genome shotgun (WGS) entry which is preliminary data.</text>
</comment>
<evidence type="ECO:0000313" key="2">
    <source>
        <dbReference type="EMBL" id="KKW68722.1"/>
    </source>
</evidence>
<keyword evidence="3" id="KW-1185">Reference proteome</keyword>
<dbReference type="EMBL" id="LBNQ01000014">
    <property type="protein sequence ID" value="KKW68722.1"/>
    <property type="molecule type" value="Genomic_DNA"/>
</dbReference>
<dbReference type="Proteomes" id="UP000050580">
    <property type="component" value="Unassembled WGS sequence"/>
</dbReference>
<dbReference type="AlphaFoldDB" id="A0A0U1Q1V0"/>
<evidence type="ECO:0000256" key="1">
    <source>
        <dbReference type="ARBA" id="ARBA00022649"/>
    </source>
</evidence>
<dbReference type="Pfam" id="PF05016">
    <property type="entry name" value="ParE_toxin"/>
    <property type="match status" value="1"/>
</dbReference>
<dbReference type="Gene3D" id="3.30.2310.20">
    <property type="entry name" value="RelE-like"/>
    <property type="match status" value="1"/>
</dbReference>
<dbReference type="RefSeq" id="WP_046740945.1">
    <property type="nucleotide sequence ID" value="NZ_LBNQ01000014.1"/>
</dbReference>
<keyword evidence="1" id="KW-1277">Toxin-antitoxin system</keyword>
<proteinExistence type="predicted"/>
<dbReference type="PATRIC" id="fig|1610491.3.peg.738"/>